<keyword evidence="3" id="KW-0648">Protein biosynthesis</keyword>
<dbReference type="GO" id="GO:0046872">
    <property type="term" value="F:metal ion binding"/>
    <property type="evidence" value="ECO:0007669"/>
    <property type="project" value="UniProtKB-KW"/>
</dbReference>
<keyword evidence="5" id="KW-1185">Reference proteome</keyword>
<evidence type="ECO:0000313" key="5">
    <source>
        <dbReference type="Proteomes" id="UP001205748"/>
    </source>
</evidence>
<keyword evidence="3" id="KW-0479">Metal-binding</keyword>
<comment type="similarity">
    <text evidence="1 3">Belongs to the polypeptide deformylase family.</text>
</comment>
<dbReference type="InterPro" id="IPR023635">
    <property type="entry name" value="Peptide_deformylase"/>
</dbReference>
<dbReference type="Pfam" id="PF01327">
    <property type="entry name" value="Pep_deformylase"/>
    <property type="match status" value="1"/>
</dbReference>
<dbReference type="CDD" id="cd00487">
    <property type="entry name" value="Pep_deformylase"/>
    <property type="match status" value="1"/>
</dbReference>
<dbReference type="EC" id="3.5.1.88" evidence="3"/>
<comment type="cofactor">
    <cofactor evidence="3">
        <name>Fe(2+)</name>
        <dbReference type="ChEBI" id="CHEBI:29033"/>
    </cofactor>
    <text evidence="3">Binds 1 Fe(2+) ion.</text>
</comment>
<dbReference type="PIRSF" id="PIRSF004749">
    <property type="entry name" value="Pep_def"/>
    <property type="match status" value="1"/>
</dbReference>
<evidence type="ECO:0000256" key="2">
    <source>
        <dbReference type="ARBA" id="ARBA00023004"/>
    </source>
</evidence>
<dbReference type="PRINTS" id="PR01576">
    <property type="entry name" value="PDEFORMYLASE"/>
</dbReference>
<name>A0AAE3L3F4_9FIRM</name>
<comment type="caution">
    <text evidence="4">The sequence shown here is derived from an EMBL/GenBank/DDBJ whole genome shotgun (WGS) entry which is preliminary data.</text>
</comment>
<dbReference type="InterPro" id="IPR036821">
    <property type="entry name" value="Peptide_deformylase_sf"/>
</dbReference>
<proteinExistence type="inferred from homology"/>
<dbReference type="EMBL" id="JANKAS010000002">
    <property type="protein sequence ID" value="MCR1898173.1"/>
    <property type="molecule type" value="Genomic_DNA"/>
</dbReference>
<evidence type="ECO:0000313" key="4">
    <source>
        <dbReference type="EMBL" id="MCR1898173.1"/>
    </source>
</evidence>
<evidence type="ECO:0000256" key="3">
    <source>
        <dbReference type="HAMAP-Rule" id="MF_00163"/>
    </source>
</evidence>
<organism evidence="4 5">
    <name type="scientific">Irregularibacter muris</name>
    <dbReference type="NCBI Taxonomy" id="1796619"/>
    <lineage>
        <taxon>Bacteria</taxon>
        <taxon>Bacillati</taxon>
        <taxon>Bacillota</taxon>
        <taxon>Clostridia</taxon>
        <taxon>Eubacteriales</taxon>
        <taxon>Eubacteriaceae</taxon>
        <taxon>Irregularibacter</taxon>
    </lineage>
</organism>
<dbReference type="NCBIfam" id="NF001159">
    <property type="entry name" value="PRK00150.1-3"/>
    <property type="match status" value="1"/>
</dbReference>
<dbReference type="GO" id="GO:0006412">
    <property type="term" value="P:translation"/>
    <property type="evidence" value="ECO:0007669"/>
    <property type="project" value="UniProtKB-UniRule"/>
</dbReference>
<dbReference type="RefSeq" id="WP_257529630.1">
    <property type="nucleotide sequence ID" value="NZ_JANKAS010000002.1"/>
</dbReference>
<dbReference type="Gene3D" id="3.90.45.10">
    <property type="entry name" value="Peptide deformylase"/>
    <property type="match status" value="1"/>
</dbReference>
<feature type="binding site" evidence="3">
    <location>
        <position position="130"/>
    </location>
    <ligand>
        <name>Fe cation</name>
        <dbReference type="ChEBI" id="CHEBI:24875"/>
    </ligand>
</feature>
<dbReference type="PANTHER" id="PTHR10458:SF22">
    <property type="entry name" value="PEPTIDE DEFORMYLASE"/>
    <property type="match status" value="1"/>
</dbReference>
<dbReference type="AlphaFoldDB" id="A0AAE3L3F4"/>
<dbReference type="NCBIfam" id="TIGR00079">
    <property type="entry name" value="pept_deformyl"/>
    <property type="match status" value="1"/>
</dbReference>
<keyword evidence="2 3" id="KW-0408">Iron</keyword>
<dbReference type="PANTHER" id="PTHR10458">
    <property type="entry name" value="PEPTIDE DEFORMYLASE"/>
    <property type="match status" value="1"/>
</dbReference>
<sequence>MAIRNIRLDADPILRKKSRPIDKVDDKIKILAEDMLETMYHAEGVGLAAPQVGILKRLVVIDVGEGPVVIVNPQIIHDEGQQQVVEGCLSIPGKSGVVDRPKKVIVKGIDIEGQEVQHEAEGFLAQAFCHEIDHLDGILFTDKVIRYIDK</sequence>
<comment type="function">
    <text evidence="3">Removes the formyl group from the N-terminal Met of newly synthesized proteins. Requires at least a dipeptide for an efficient rate of reaction. N-terminal L-methionine is a prerequisite for activity but the enzyme has broad specificity at other positions.</text>
</comment>
<protein>
    <recommendedName>
        <fullName evidence="3">Peptide deformylase</fullName>
        <shortName evidence="3">PDF</shortName>
        <ecNumber evidence="3">3.5.1.88</ecNumber>
    </recommendedName>
    <alternativeName>
        <fullName evidence="3">Polypeptide deformylase</fullName>
    </alternativeName>
</protein>
<feature type="binding site" evidence="3">
    <location>
        <position position="134"/>
    </location>
    <ligand>
        <name>Fe cation</name>
        <dbReference type="ChEBI" id="CHEBI:24875"/>
    </ligand>
</feature>
<keyword evidence="3 4" id="KW-0378">Hydrolase</keyword>
<accession>A0AAE3L3F4</accession>
<dbReference type="SUPFAM" id="SSF56420">
    <property type="entry name" value="Peptide deformylase"/>
    <property type="match status" value="1"/>
</dbReference>
<comment type="catalytic activity">
    <reaction evidence="3">
        <text>N-terminal N-formyl-L-methionyl-[peptide] + H2O = N-terminal L-methionyl-[peptide] + formate</text>
        <dbReference type="Rhea" id="RHEA:24420"/>
        <dbReference type="Rhea" id="RHEA-COMP:10639"/>
        <dbReference type="Rhea" id="RHEA-COMP:10640"/>
        <dbReference type="ChEBI" id="CHEBI:15377"/>
        <dbReference type="ChEBI" id="CHEBI:15740"/>
        <dbReference type="ChEBI" id="CHEBI:49298"/>
        <dbReference type="ChEBI" id="CHEBI:64731"/>
        <dbReference type="EC" id="3.5.1.88"/>
    </reaction>
</comment>
<reference evidence="4" key="1">
    <citation type="submission" date="2022-07" db="EMBL/GenBank/DDBJ databases">
        <title>Enhanced cultured diversity of the mouse gut microbiota enables custom-made synthetic communities.</title>
        <authorList>
            <person name="Afrizal A."/>
        </authorList>
    </citation>
    <scope>NUCLEOTIDE SEQUENCE</scope>
    <source>
        <strain evidence="4">DSM 28593</strain>
    </source>
</reference>
<gene>
    <name evidence="3 4" type="primary">def</name>
    <name evidence="4" type="ORF">NSA47_04115</name>
</gene>
<dbReference type="Proteomes" id="UP001205748">
    <property type="component" value="Unassembled WGS sequence"/>
</dbReference>
<dbReference type="GO" id="GO:0042586">
    <property type="term" value="F:peptide deformylase activity"/>
    <property type="evidence" value="ECO:0007669"/>
    <property type="project" value="UniProtKB-UniRule"/>
</dbReference>
<evidence type="ECO:0000256" key="1">
    <source>
        <dbReference type="ARBA" id="ARBA00010759"/>
    </source>
</evidence>
<dbReference type="HAMAP" id="MF_00163">
    <property type="entry name" value="Pep_deformylase"/>
    <property type="match status" value="1"/>
</dbReference>
<feature type="active site" evidence="3">
    <location>
        <position position="131"/>
    </location>
</feature>
<feature type="binding site" evidence="3">
    <location>
        <position position="88"/>
    </location>
    <ligand>
        <name>Fe cation</name>
        <dbReference type="ChEBI" id="CHEBI:24875"/>
    </ligand>
</feature>